<feature type="coiled-coil region" evidence="1">
    <location>
        <begin position="190"/>
        <end position="217"/>
    </location>
</feature>
<dbReference type="AlphaFoldDB" id="A0A8S1FE58"/>
<keyword evidence="3" id="KW-1185">Reference proteome</keyword>
<evidence type="ECO:0000313" key="3">
    <source>
        <dbReference type="Proteomes" id="UP000494206"/>
    </source>
</evidence>
<protein>
    <submittedName>
        <fullName evidence="2">Uncharacterized protein</fullName>
    </submittedName>
</protein>
<keyword evidence="1" id="KW-0175">Coiled coil</keyword>
<accession>A0A8S1FE58</accession>
<reference evidence="2 3" key="1">
    <citation type="submission" date="2020-04" db="EMBL/GenBank/DDBJ databases">
        <authorList>
            <person name="Laetsch R D."/>
            <person name="Stevens L."/>
            <person name="Kumar S."/>
            <person name="Blaxter L. M."/>
        </authorList>
    </citation>
    <scope>NUCLEOTIDE SEQUENCE [LARGE SCALE GENOMIC DNA]</scope>
</reference>
<dbReference type="Proteomes" id="UP000494206">
    <property type="component" value="Unassembled WGS sequence"/>
</dbReference>
<dbReference type="EMBL" id="CADEPM010000013">
    <property type="protein sequence ID" value="CAB3411327.1"/>
    <property type="molecule type" value="Genomic_DNA"/>
</dbReference>
<comment type="caution">
    <text evidence="2">The sequence shown here is derived from an EMBL/GenBank/DDBJ whole genome shotgun (WGS) entry which is preliminary data.</text>
</comment>
<dbReference type="OrthoDB" id="5861610at2759"/>
<sequence length="241" mass="28967">MTTEIENELETMRIDDKEYPKGSIIPPLSEEEQKILEEEIKKRTKPPPGVAEAVDFPLHDIVVELKLDQPVEGVEPEFYNELKKKEAKEIYHKMKDVPDAIARKYIPDLARRFVEFERRVKRMERMLWALPREDRSLEEDRFEILTELLDKACQGMEIWEEHCERKIPLGHRCYLEGELISLIDGKFDLIEKICKEFDKLKGQREEVNNERDMLRYEIRHCDLIFTEIHEKFLKSYLDMEW</sequence>
<evidence type="ECO:0000256" key="1">
    <source>
        <dbReference type="SAM" id="Coils"/>
    </source>
</evidence>
<gene>
    <name evidence="2" type="ORF">CBOVIS_LOCUS12733</name>
</gene>
<name>A0A8S1FE58_9PELO</name>
<organism evidence="2 3">
    <name type="scientific">Caenorhabditis bovis</name>
    <dbReference type="NCBI Taxonomy" id="2654633"/>
    <lineage>
        <taxon>Eukaryota</taxon>
        <taxon>Metazoa</taxon>
        <taxon>Ecdysozoa</taxon>
        <taxon>Nematoda</taxon>
        <taxon>Chromadorea</taxon>
        <taxon>Rhabditida</taxon>
        <taxon>Rhabditina</taxon>
        <taxon>Rhabditomorpha</taxon>
        <taxon>Rhabditoidea</taxon>
        <taxon>Rhabditidae</taxon>
        <taxon>Peloderinae</taxon>
        <taxon>Caenorhabditis</taxon>
    </lineage>
</organism>
<proteinExistence type="predicted"/>
<evidence type="ECO:0000313" key="2">
    <source>
        <dbReference type="EMBL" id="CAB3411327.1"/>
    </source>
</evidence>